<gene>
    <name evidence="1" type="ORF">OB2597_02537</name>
</gene>
<proteinExistence type="predicted"/>
<dbReference type="Gene3D" id="3.90.1720.10">
    <property type="entry name" value="endopeptidase domain like (from Nostoc punctiforme)"/>
    <property type="match status" value="1"/>
</dbReference>
<dbReference type="AlphaFoldDB" id="A3TXA1"/>
<name>A3TXA1_PSEBH</name>
<dbReference type="eggNOG" id="ENOG5032V5A">
    <property type="taxonomic scope" value="Bacteria"/>
</dbReference>
<dbReference type="HOGENOM" id="CLU_130894_0_0_5"/>
<dbReference type="Proteomes" id="UP000004318">
    <property type="component" value="Unassembled WGS sequence"/>
</dbReference>
<comment type="caution">
    <text evidence="1">The sequence shown here is derived from an EMBL/GenBank/DDBJ whole genome shotgun (WGS) entry which is preliminary data.</text>
</comment>
<organism evidence="1 2">
    <name type="scientific">Pseudooceanicola batsensis (strain ATCC BAA-863 / DSM 15984 / KCTC 12145 / HTCC2597)</name>
    <name type="common">Oceanicola batsensis</name>
    <dbReference type="NCBI Taxonomy" id="252305"/>
    <lineage>
        <taxon>Bacteria</taxon>
        <taxon>Pseudomonadati</taxon>
        <taxon>Pseudomonadota</taxon>
        <taxon>Alphaproteobacteria</taxon>
        <taxon>Rhodobacterales</taxon>
        <taxon>Paracoccaceae</taxon>
        <taxon>Pseudooceanicola</taxon>
    </lineage>
</organism>
<dbReference type="RefSeq" id="WP_009804761.1">
    <property type="nucleotide sequence ID" value="NZ_CH724131.1"/>
</dbReference>
<dbReference type="EMBL" id="AAMO01000004">
    <property type="protein sequence ID" value="EAQ03461.1"/>
    <property type="molecule type" value="Genomic_DNA"/>
</dbReference>
<dbReference type="InterPro" id="IPR038765">
    <property type="entry name" value="Papain-like_cys_pep_sf"/>
</dbReference>
<sequence>MITLAFYKGRGSSWWSRVQDGAIRFATRSPYSHVELIEGWADPGQEAVCLSASGRDGGVREKTILLKPDHWDLVDMADQPAGIGGFIRDRIGARYDYWGILFSQVLSLGRHDADRWFCSEICAAALGMPNAQRMSPQALYDVVMWSRTSGQTGPRTPAPPDQPPAT</sequence>
<evidence type="ECO:0000313" key="1">
    <source>
        <dbReference type="EMBL" id="EAQ03461.1"/>
    </source>
</evidence>
<evidence type="ECO:0000313" key="2">
    <source>
        <dbReference type="Proteomes" id="UP000004318"/>
    </source>
</evidence>
<dbReference type="SUPFAM" id="SSF54001">
    <property type="entry name" value="Cysteine proteinases"/>
    <property type="match status" value="1"/>
</dbReference>
<keyword evidence="2" id="KW-1185">Reference proteome</keyword>
<reference evidence="1 2" key="1">
    <citation type="journal article" date="2010" name="J. Bacteriol.">
        <title>Genome sequences of Oceanicola granulosus HTCC2516(T) and Oceanicola batsensis HTCC2597(TDelta).</title>
        <authorList>
            <person name="Thrash J.C."/>
            <person name="Cho J.C."/>
            <person name="Vergin K.L."/>
            <person name="Giovannoni S.J."/>
        </authorList>
    </citation>
    <scope>NUCLEOTIDE SEQUENCE [LARGE SCALE GENOMIC DNA]</scope>
    <source>
        <strain evidence="2">ATCC BAA-863 / DSM 15984 / KCTC 12145 / HTCC2597</strain>
    </source>
</reference>
<accession>A3TXA1</accession>
<protein>
    <recommendedName>
        <fullName evidence="3">Enoyl-CoA hydratase</fullName>
    </recommendedName>
</protein>
<evidence type="ECO:0008006" key="3">
    <source>
        <dbReference type="Google" id="ProtNLM"/>
    </source>
</evidence>
<dbReference type="STRING" id="252305.OB2597_02537"/>